<evidence type="ECO:0000313" key="2">
    <source>
        <dbReference type="Proteomes" id="UP001596028"/>
    </source>
</evidence>
<protein>
    <submittedName>
        <fullName evidence="1">Uncharacterized protein</fullName>
    </submittedName>
</protein>
<gene>
    <name evidence="1" type="ORF">ACFO3S_08520</name>
</gene>
<accession>A0ABV9FDL9</accession>
<name>A0ABV9FDL9_9BACL</name>
<reference evidence="2" key="1">
    <citation type="journal article" date="2019" name="Int. J. Syst. Evol. Microbiol.">
        <title>The Global Catalogue of Microorganisms (GCM) 10K type strain sequencing project: providing services to taxonomists for standard genome sequencing and annotation.</title>
        <authorList>
            <consortium name="The Broad Institute Genomics Platform"/>
            <consortium name="The Broad Institute Genome Sequencing Center for Infectious Disease"/>
            <person name="Wu L."/>
            <person name="Ma J."/>
        </authorList>
    </citation>
    <scope>NUCLEOTIDE SEQUENCE [LARGE SCALE GENOMIC DNA]</scope>
    <source>
        <strain evidence="2">CCUG 49571</strain>
    </source>
</reference>
<dbReference type="EMBL" id="JBHSEP010000004">
    <property type="protein sequence ID" value="MFC4598284.1"/>
    <property type="molecule type" value="Genomic_DNA"/>
</dbReference>
<keyword evidence="2" id="KW-1185">Reference proteome</keyword>
<proteinExistence type="predicted"/>
<dbReference type="Proteomes" id="UP001596028">
    <property type="component" value="Unassembled WGS sequence"/>
</dbReference>
<sequence>MSCISELRKVVGTRPSSLAGACVLAFEDREALAAAKTHGLRPGGAEGGMIVDVRGNVYNEDIEHEEG</sequence>
<dbReference type="RefSeq" id="WP_378094371.1">
    <property type="nucleotide sequence ID" value="NZ_JBHSEP010000004.1"/>
</dbReference>
<organism evidence="1 2">
    <name type="scientific">Cohnella hongkongensis</name>
    <dbReference type="NCBI Taxonomy" id="178337"/>
    <lineage>
        <taxon>Bacteria</taxon>
        <taxon>Bacillati</taxon>
        <taxon>Bacillota</taxon>
        <taxon>Bacilli</taxon>
        <taxon>Bacillales</taxon>
        <taxon>Paenibacillaceae</taxon>
        <taxon>Cohnella</taxon>
    </lineage>
</organism>
<evidence type="ECO:0000313" key="1">
    <source>
        <dbReference type="EMBL" id="MFC4598284.1"/>
    </source>
</evidence>
<comment type="caution">
    <text evidence="1">The sequence shown here is derived from an EMBL/GenBank/DDBJ whole genome shotgun (WGS) entry which is preliminary data.</text>
</comment>